<keyword evidence="2" id="KW-1185">Reference proteome</keyword>
<dbReference type="EMBL" id="SRLO01000182">
    <property type="protein sequence ID" value="TNN68920.1"/>
    <property type="molecule type" value="Genomic_DNA"/>
</dbReference>
<evidence type="ECO:0000313" key="2">
    <source>
        <dbReference type="Proteomes" id="UP000314294"/>
    </source>
</evidence>
<gene>
    <name evidence="1" type="ORF">EYF80_020781</name>
</gene>
<protein>
    <submittedName>
        <fullName evidence="1">Uncharacterized protein</fullName>
    </submittedName>
</protein>
<proteinExistence type="predicted"/>
<comment type="caution">
    <text evidence="1">The sequence shown here is derived from an EMBL/GenBank/DDBJ whole genome shotgun (WGS) entry which is preliminary data.</text>
</comment>
<accession>A0A4Z2HTE1</accession>
<reference evidence="1 2" key="1">
    <citation type="submission" date="2019-03" db="EMBL/GenBank/DDBJ databases">
        <title>First draft genome of Liparis tanakae, snailfish: a comprehensive survey of snailfish specific genes.</title>
        <authorList>
            <person name="Kim W."/>
            <person name="Song I."/>
            <person name="Jeong J.-H."/>
            <person name="Kim D."/>
            <person name="Kim S."/>
            <person name="Ryu S."/>
            <person name="Song J.Y."/>
            <person name="Lee S.K."/>
        </authorList>
    </citation>
    <scope>NUCLEOTIDE SEQUENCE [LARGE SCALE GENOMIC DNA]</scope>
    <source>
        <tissue evidence="1">Muscle</tissue>
    </source>
</reference>
<organism evidence="1 2">
    <name type="scientific">Liparis tanakae</name>
    <name type="common">Tanaka's snailfish</name>
    <dbReference type="NCBI Taxonomy" id="230148"/>
    <lineage>
        <taxon>Eukaryota</taxon>
        <taxon>Metazoa</taxon>
        <taxon>Chordata</taxon>
        <taxon>Craniata</taxon>
        <taxon>Vertebrata</taxon>
        <taxon>Euteleostomi</taxon>
        <taxon>Actinopterygii</taxon>
        <taxon>Neopterygii</taxon>
        <taxon>Teleostei</taxon>
        <taxon>Neoteleostei</taxon>
        <taxon>Acanthomorphata</taxon>
        <taxon>Eupercaria</taxon>
        <taxon>Perciformes</taxon>
        <taxon>Cottioidei</taxon>
        <taxon>Cottales</taxon>
        <taxon>Liparidae</taxon>
        <taxon>Liparis</taxon>
    </lineage>
</organism>
<dbReference type="Proteomes" id="UP000314294">
    <property type="component" value="Unassembled WGS sequence"/>
</dbReference>
<dbReference type="AlphaFoldDB" id="A0A4Z2HTE1"/>
<name>A0A4Z2HTE1_9TELE</name>
<sequence>MGGLEGSTGGTDTYEGGAVRLTFGFRGKQTWRKRDICGVALSSSLVVHVATKAAMRVGGRDRQTAAARRAAHHMERVLVAAFTAKQRGHR</sequence>
<evidence type="ECO:0000313" key="1">
    <source>
        <dbReference type="EMBL" id="TNN68920.1"/>
    </source>
</evidence>